<gene>
    <name evidence="10" type="ORF">PPROV_000955000</name>
</gene>
<evidence type="ECO:0000256" key="7">
    <source>
        <dbReference type="ARBA" id="ARBA00023136"/>
    </source>
</evidence>
<evidence type="ECO:0000256" key="3">
    <source>
        <dbReference type="ARBA" id="ARBA00022475"/>
    </source>
</evidence>
<dbReference type="PANTHER" id="PTHR33281:SF19">
    <property type="entry name" value="VOLTAGE-DEPENDENT ANION CHANNEL-FORMING PROTEIN YNEE"/>
    <property type="match status" value="1"/>
</dbReference>
<reference evidence="10" key="1">
    <citation type="submission" date="2020-10" db="EMBL/GenBank/DDBJ databases">
        <title>Unveiling of a novel bifunctional photoreceptor, Dualchrome1, isolated from a cosmopolitan green alga.</title>
        <authorList>
            <person name="Suzuki S."/>
            <person name="Kawachi M."/>
        </authorList>
    </citation>
    <scope>NUCLEOTIDE SEQUENCE</scope>
    <source>
        <strain evidence="10">NIES 2893</strain>
    </source>
</reference>
<feature type="region of interest" description="Disordered" evidence="8">
    <location>
        <begin position="37"/>
        <end position="110"/>
    </location>
</feature>
<protein>
    <submittedName>
        <fullName evidence="10">Uncharacterized protein</fullName>
    </submittedName>
</protein>
<evidence type="ECO:0000256" key="9">
    <source>
        <dbReference type="SAM" id="Phobius"/>
    </source>
</evidence>
<organism evidence="10 11">
    <name type="scientific">Pycnococcus provasolii</name>
    <dbReference type="NCBI Taxonomy" id="41880"/>
    <lineage>
        <taxon>Eukaryota</taxon>
        <taxon>Viridiplantae</taxon>
        <taxon>Chlorophyta</taxon>
        <taxon>Pseudoscourfieldiophyceae</taxon>
        <taxon>Pseudoscourfieldiales</taxon>
        <taxon>Pycnococcaceae</taxon>
        <taxon>Pycnococcus</taxon>
    </lineage>
</organism>
<evidence type="ECO:0000256" key="6">
    <source>
        <dbReference type="ARBA" id="ARBA00023065"/>
    </source>
</evidence>
<name>A0A830I191_9CHLO</name>
<evidence type="ECO:0000256" key="4">
    <source>
        <dbReference type="ARBA" id="ARBA00022692"/>
    </source>
</evidence>
<feature type="transmembrane region" description="Helical" evidence="9">
    <location>
        <begin position="195"/>
        <end position="214"/>
    </location>
</feature>
<dbReference type="InterPro" id="IPR044669">
    <property type="entry name" value="YneE/VCCN1/2-like"/>
</dbReference>
<dbReference type="EMBL" id="BNJQ01000031">
    <property type="protein sequence ID" value="GHP10819.1"/>
    <property type="molecule type" value="Genomic_DNA"/>
</dbReference>
<keyword evidence="5 9" id="KW-1133">Transmembrane helix</keyword>
<accession>A0A830I191</accession>
<keyword evidence="6" id="KW-0406">Ion transport</keyword>
<keyword evidence="3" id="KW-1003">Cell membrane</keyword>
<keyword evidence="2" id="KW-0813">Transport</keyword>
<keyword evidence="4 9" id="KW-0812">Transmembrane</keyword>
<dbReference type="AlphaFoldDB" id="A0A830I191"/>
<dbReference type="GO" id="GO:0005886">
    <property type="term" value="C:plasma membrane"/>
    <property type="evidence" value="ECO:0007669"/>
    <property type="project" value="UniProtKB-SubCell"/>
</dbReference>
<evidence type="ECO:0000313" key="10">
    <source>
        <dbReference type="EMBL" id="GHP10819.1"/>
    </source>
</evidence>
<feature type="compositionally biased region" description="Pro residues" evidence="8">
    <location>
        <begin position="58"/>
        <end position="71"/>
    </location>
</feature>
<keyword evidence="11" id="KW-1185">Reference proteome</keyword>
<proteinExistence type="predicted"/>
<dbReference type="Pfam" id="PF25539">
    <property type="entry name" value="Bestrophin_2"/>
    <property type="match status" value="1"/>
</dbReference>
<evidence type="ECO:0000256" key="2">
    <source>
        <dbReference type="ARBA" id="ARBA00022448"/>
    </source>
</evidence>
<keyword evidence="7 9" id="KW-0472">Membrane</keyword>
<feature type="transmembrane region" description="Helical" evidence="9">
    <location>
        <begin position="220"/>
        <end position="237"/>
    </location>
</feature>
<evidence type="ECO:0000313" key="11">
    <source>
        <dbReference type="Proteomes" id="UP000660262"/>
    </source>
</evidence>
<evidence type="ECO:0000256" key="5">
    <source>
        <dbReference type="ARBA" id="ARBA00022989"/>
    </source>
</evidence>
<dbReference type="Proteomes" id="UP000660262">
    <property type="component" value="Unassembled WGS sequence"/>
</dbReference>
<evidence type="ECO:0000256" key="1">
    <source>
        <dbReference type="ARBA" id="ARBA00004651"/>
    </source>
</evidence>
<dbReference type="OrthoDB" id="1368at2759"/>
<feature type="compositionally biased region" description="Pro residues" evidence="8">
    <location>
        <begin position="83"/>
        <end position="101"/>
    </location>
</feature>
<comment type="caution">
    <text evidence="10">The sequence shown here is derived from an EMBL/GenBank/DDBJ whole genome shotgun (WGS) entry which is preliminary data.</text>
</comment>
<evidence type="ECO:0000256" key="8">
    <source>
        <dbReference type="SAM" id="MobiDB-lite"/>
    </source>
</evidence>
<comment type="subcellular location">
    <subcellularLocation>
        <location evidence="1">Cell membrane</location>
        <topology evidence="1">Multi-pass membrane protein</topology>
    </subcellularLocation>
</comment>
<dbReference type="GO" id="GO:0005254">
    <property type="term" value="F:chloride channel activity"/>
    <property type="evidence" value="ECO:0007669"/>
    <property type="project" value="InterPro"/>
</dbReference>
<dbReference type="PANTHER" id="PTHR33281">
    <property type="entry name" value="UPF0187 PROTEIN YNEE"/>
    <property type="match status" value="1"/>
</dbReference>
<sequence length="472" mass="52136">MFTYSVRSAAAVGTPRGVPARVRNLKNHNKHIKRNVVVSQSRGGGGNNNYNYDWTLTTPPPGSQHVEPPPLKNDYYGDVSYGVPPPPPPPPPTQAPAPPQAAPLASKTTDYDDEKLHEEVGPRNWVLPGFPGKKDASKTREKLHTKDPGLNMSLISSGTPVTQVFSHADWERHREINRYFRVVYKIWQSTVFRRVFPPVCVPTIIAAVCVYMKWPVAAINAMPFTIAGQVISLMLVFRTNSSYQRFVECRLHWGSMLNTTRDLGRVAATCARNGGNPESAALALRVCCLTESFAWLLKAHLRAGLPYHDDVEPNVVEAMAPCSDADSEDVKFLTKGAHGPLNCLILLTDACWKLKDSSNAPFEVSSELHKFLQTLCGVMGACERLLKTPIPLSYTRHAGRTLMMFLCLLPLTLAPAMGWTLVPAIFILSYLLLGVDEIGVEIEEPFAILPLTPICESVKSGQKTCRETFGYK</sequence>
<feature type="transmembrane region" description="Helical" evidence="9">
    <location>
        <begin position="402"/>
        <end position="433"/>
    </location>
</feature>